<name>A0A7C3PGW2_9CYAN</name>
<protein>
    <submittedName>
        <fullName evidence="1">Uncharacterized protein</fullName>
    </submittedName>
</protein>
<reference evidence="1" key="1">
    <citation type="journal article" date="2020" name="mSystems">
        <title>Genome- and Community-Level Interaction Insights into Carbon Utilization and Element Cycling Functions of Hydrothermarchaeota in Hydrothermal Sediment.</title>
        <authorList>
            <person name="Zhou Z."/>
            <person name="Liu Y."/>
            <person name="Xu W."/>
            <person name="Pan J."/>
            <person name="Luo Z.H."/>
            <person name="Li M."/>
        </authorList>
    </citation>
    <scope>NUCLEOTIDE SEQUENCE [LARGE SCALE GENOMIC DNA]</scope>
    <source>
        <strain evidence="1">SpSt-418</strain>
    </source>
</reference>
<proteinExistence type="predicted"/>
<dbReference type="AlphaFoldDB" id="A0A7C3PGW2"/>
<evidence type="ECO:0000313" key="1">
    <source>
        <dbReference type="EMBL" id="HFM97476.1"/>
    </source>
</evidence>
<sequence>MLLPSVVDEQLIYQFKYWDQKILDGMFHRNEIYTLFRAYSHQDRLKAYADAEQQTNKGIAVCITVSKANYCVWLNLRFLEKRYCLHSVS</sequence>
<dbReference type="EMBL" id="DSRU01000083">
    <property type="protein sequence ID" value="HFM97476.1"/>
    <property type="molecule type" value="Genomic_DNA"/>
</dbReference>
<gene>
    <name evidence="1" type="ORF">ENR64_06850</name>
</gene>
<comment type="caution">
    <text evidence="1">The sequence shown here is derived from an EMBL/GenBank/DDBJ whole genome shotgun (WGS) entry which is preliminary data.</text>
</comment>
<accession>A0A7C3PGW2</accession>
<organism evidence="1">
    <name type="scientific">Oscillatoriales cyanobacterium SpSt-418</name>
    <dbReference type="NCBI Taxonomy" id="2282169"/>
    <lineage>
        <taxon>Bacteria</taxon>
        <taxon>Bacillati</taxon>
        <taxon>Cyanobacteriota</taxon>
        <taxon>Cyanophyceae</taxon>
        <taxon>Oscillatoriophycideae</taxon>
        <taxon>Oscillatoriales</taxon>
    </lineage>
</organism>